<reference evidence="1" key="1">
    <citation type="journal article" date="2009" name="PLoS Genet.">
        <title>Sequencing, mapping, and analysis of 27,455 maize full-length cDNAs.</title>
        <authorList>
            <person name="Soderlund C."/>
            <person name="Descour A."/>
            <person name="Kudrna D."/>
            <person name="Bomhoff M."/>
            <person name="Boyd L."/>
            <person name="Currie J."/>
            <person name="Angelova A."/>
            <person name="Collura K."/>
            <person name="Wissotski M."/>
            <person name="Ashley E."/>
            <person name="Morrow D."/>
            <person name="Fernandes J."/>
            <person name="Walbot V."/>
            <person name="Yu Y."/>
        </authorList>
    </citation>
    <scope>NUCLEOTIDE SEQUENCE</scope>
    <source>
        <strain evidence="1">B73</strain>
    </source>
</reference>
<dbReference type="AlphaFoldDB" id="C4J252"/>
<sequence>MMRLSYIVHQEKETKQDSSISMMLHPNIRSNQPTLAIMLRS</sequence>
<reference evidence="1" key="2">
    <citation type="submission" date="2012-06" db="EMBL/GenBank/DDBJ databases">
        <authorList>
            <person name="Yu Y."/>
            <person name="Currie J."/>
            <person name="Lomeli R."/>
            <person name="Angelova A."/>
            <person name="Collura K."/>
            <person name="Wissotski M."/>
            <person name="Campos D."/>
            <person name="Kudrna D."/>
            <person name="Golser W."/>
            <person name="Ashely E."/>
            <person name="Descour A."/>
            <person name="Fernandes J."/>
            <person name="Soderlund C."/>
            <person name="Walbot V."/>
        </authorList>
    </citation>
    <scope>NUCLEOTIDE SEQUENCE</scope>
    <source>
        <strain evidence="1">B73</strain>
    </source>
</reference>
<name>C4J252_MAIZE</name>
<dbReference type="EMBL" id="BT084899">
    <property type="protein sequence ID" value="ACR35252.1"/>
    <property type="molecule type" value="mRNA"/>
</dbReference>
<organism evidence="1">
    <name type="scientific">Zea mays</name>
    <name type="common">Maize</name>
    <dbReference type="NCBI Taxonomy" id="4577"/>
    <lineage>
        <taxon>Eukaryota</taxon>
        <taxon>Viridiplantae</taxon>
        <taxon>Streptophyta</taxon>
        <taxon>Embryophyta</taxon>
        <taxon>Tracheophyta</taxon>
        <taxon>Spermatophyta</taxon>
        <taxon>Magnoliopsida</taxon>
        <taxon>Liliopsida</taxon>
        <taxon>Poales</taxon>
        <taxon>Poaceae</taxon>
        <taxon>PACMAD clade</taxon>
        <taxon>Panicoideae</taxon>
        <taxon>Andropogonodae</taxon>
        <taxon>Andropogoneae</taxon>
        <taxon>Tripsacinae</taxon>
        <taxon>Zea</taxon>
    </lineage>
</organism>
<proteinExistence type="evidence at transcript level"/>
<accession>C4J252</accession>
<protein>
    <submittedName>
        <fullName evidence="1">Uncharacterized protein</fullName>
    </submittedName>
</protein>
<evidence type="ECO:0000313" key="1">
    <source>
        <dbReference type="EMBL" id="ACR35252.1"/>
    </source>
</evidence>